<reference evidence="2" key="1">
    <citation type="journal article" date="2014" name="Front. Microbiol.">
        <title>High frequency of phylogenetically diverse reductive dehalogenase-homologous genes in deep subseafloor sedimentary metagenomes.</title>
        <authorList>
            <person name="Kawai M."/>
            <person name="Futagami T."/>
            <person name="Toyoda A."/>
            <person name="Takaki Y."/>
            <person name="Nishi S."/>
            <person name="Hori S."/>
            <person name="Arai W."/>
            <person name="Tsubouchi T."/>
            <person name="Morono Y."/>
            <person name="Uchiyama I."/>
            <person name="Ito T."/>
            <person name="Fujiyama A."/>
            <person name="Inagaki F."/>
            <person name="Takami H."/>
        </authorList>
    </citation>
    <scope>NUCLEOTIDE SEQUENCE</scope>
    <source>
        <strain evidence="2">Expedition CK06-06</strain>
    </source>
</reference>
<proteinExistence type="predicted"/>
<feature type="transmembrane region" description="Helical" evidence="1">
    <location>
        <begin position="116"/>
        <end position="138"/>
    </location>
</feature>
<dbReference type="AlphaFoldDB" id="X1NUU4"/>
<evidence type="ECO:0000313" key="2">
    <source>
        <dbReference type="EMBL" id="GAI47388.1"/>
    </source>
</evidence>
<gene>
    <name evidence="2" type="ORF">S06H3_62277</name>
</gene>
<feature type="transmembrane region" description="Helical" evidence="1">
    <location>
        <begin position="32"/>
        <end position="48"/>
    </location>
</feature>
<accession>X1NUU4</accession>
<dbReference type="EMBL" id="BARV01041015">
    <property type="protein sequence ID" value="GAI47388.1"/>
    <property type="molecule type" value="Genomic_DNA"/>
</dbReference>
<evidence type="ECO:0000256" key="1">
    <source>
        <dbReference type="SAM" id="Phobius"/>
    </source>
</evidence>
<feature type="transmembrane region" description="Helical" evidence="1">
    <location>
        <begin position="6"/>
        <end position="25"/>
    </location>
</feature>
<protein>
    <submittedName>
        <fullName evidence="2">Uncharacterized protein</fullName>
    </submittedName>
</protein>
<keyword evidence="1" id="KW-1133">Transmembrane helix</keyword>
<keyword evidence="1" id="KW-0812">Transmembrane</keyword>
<keyword evidence="1" id="KW-0472">Membrane</keyword>
<comment type="caution">
    <text evidence="2">The sequence shown here is derived from an EMBL/GenBank/DDBJ whole genome shotgun (WGS) entry which is preliminary data.</text>
</comment>
<name>X1NUU4_9ZZZZ</name>
<organism evidence="2">
    <name type="scientific">marine sediment metagenome</name>
    <dbReference type="NCBI Taxonomy" id="412755"/>
    <lineage>
        <taxon>unclassified sequences</taxon>
        <taxon>metagenomes</taxon>
        <taxon>ecological metagenomes</taxon>
    </lineage>
</organism>
<sequence length="156" mass="17645">MAWANFTTSFFISFISLAMLGYIVVRERSADKTLFLIWSIIMLAAVLGQRRFGYYFAVNAALLTGYFSWRVLDFAGLSRLLVKPKEVAAAVARFRKKKKKSGEKAKPRTFMQPRDAWVKVIVAGVAIFFLVFFPSMGITEALADGPHFIGQWFEQG</sequence>
<feature type="non-terminal residue" evidence="2">
    <location>
        <position position="156"/>
    </location>
</feature>